<evidence type="ECO:0000256" key="1">
    <source>
        <dbReference type="PROSITE-ProRule" id="PRU00117"/>
    </source>
</evidence>
<evidence type="ECO:0000313" key="4">
    <source>
        <dbReference type="EMBL" id="KAH8502177.1"/>
    </source>
</evidence>
<dbReference type="PROSITE" id="PS50084">
    <property type="entry name" value="KH_TYPE_1"/>
    <property type="match status" value="1"/>
</dbReference>
<dbReference type="InterPro" id="IPR009019">
    <property type="entry name" value="KH_sf_prok-type"/>
</dbReference>
<gene>
    <name evidence="4" type="ORF">H0E87_018173</name>
</gene>
<sequence>MRLKPRDASRPKIFRSAASVTAAHALAKSEKLDFSNLNLNSNGTGKNSTEQDLAFEIDALKEEKKVLELSLAEVRADNFRLTEKIDEVNGTHAELSKELHSVQGQLVAERSRCFKLEAQIAELQIMLESLQSIENEVQLRRRQKSASDQRQKSASDQEIKSGAERQGSVDDVKGSPEALKILIFSSIVGNYEMNNRKLTRNLTIKDDGRRRPSDVFQNDRPNSVTIGVADEYIGLVVGRGGRNIMEISQNIKQLAFDHSYREVSRGNSSYGTTSVSGNSCFWKL</sequence>
<evidence type="ECO:0000259" key="3">
    <source>
        <dbReference type="Pfam" id="PF24922"/>
    </source>
</evidence>
<dbReference type="Proteomes" id="UP000807159">
    <property type="component" value="Chromosome 8"/>
</dbReference>
<dbReference type="GO" id="GO:0003723">
    <property type="term" value="F:RNA binding"/>
    <property type="evidence" value="ECO:0007669"/>
    <property type="project" value="UniProtKB-UniRule"/>
</dbReference>
<feature type="region of interest" description="Disordered" evidence="2">
    <location>
        <begin position="141"/>
        <end position="172"/>
    </location>
</feature>
<dbReference type="AlphaFoldDB" id="A0A8T2YAX8"/>
<evidence type="ECO:0000256" key="2">
    <source>
        <dbReference type="SAM" id="MobiDB-lite"/>
    </source>
</evidence>
<feature type="compositionally biased region" description="Basic and acidic residues" evidence="2">
    <location>
        <begin position="145"/>
        <end position="172"/>
    </location>
</feature>
<name>A0A8T2YAX8_POPDE</name>
<feature type="domain" description="Acyl-CoA-binding" evidence="3">
    <location>
        <begin position="55"/>
        <end position="156"/>
    </location>
</feature>
<accession>A0A8T2YAX8</accession>
<dbReference type="Pfam" id="PF24922">
    <property type="entry name" value="ACBP4_C"/>
    <property type="match status" value="1"/>
</dbReference>
<organism evidence="4 5">
    <name type="scientific">Populus deltoides</name>
    <name type="common">Eastern poplar</name>
    <name type="synonym">Eastern cottonwood</name>
    <dbReference type="NCBI Taxonomy" id="3696"/>
    <lineage>
        <taxon>Eukaryota</taxon>
        <taxon>Viridiplantae</taxon>
        <taxon>Streptophyta</taxon>
        <taxon>Embryophyta</taxon>
        <taxon>Tracheophyta</taxon>
        <taxon>Spermatophyta</taxon>
        <taxon>Magnoliopsida</taxon>
        <taxon>eudicotyledons</taxon>
        <taxon>Gunneridae</taxon>
        <taxon>Pentapetalae</taxon>
        <taxon>rosids</taxon>
        <taxon>fabids</taxon>
        <taxon>Malpighiales</taxon>
        <taxon>Salicaceae</taxon>
        <taxon>Saliceae</taxon>
        <taxon>Populus</taxon>
    </lineage>
</organism>
<dbReference type="SUPFAM" id="SSF54814">
    <property type="entry name" value="Prokaryotic type KH domain (KH-domain type II)"/>
    <property type="match status" value="1"/>
</dbReference>
<evidence type="ECO:0000313" key="5">
    <source>
        <dbReference type="Proteomes" id="UP000807159"/>
    </source>
</evidence>
<keyword evidence="5" id="KW-1185">Reference proteome</keyword>
<comment type="caution">
    <text evidence="4">The sequence shown here is derived from an EMBL/GenBank/DDBJ whole genome shotgun (WGS) entry which is preliminary data.</text>
</comment>
<keyword evidence="1" id="KW-0694">RNA-binding</keyword>
<dbReference type="InterPro" id="IPR056819">
    <property type="entry name" value="ACBP4-6_C"/>
</dbReference>
<dbReference type="EMBL" id="JACEGQ020000008">
    <property type="protein sequence ID" value="KAH8502177.1"/>
    <property type="molecule type" value="Genomic_DNA"/>
</dbReference>
<protein>
    <recommendedName>
        <fullName evidence="3">Acyl-CoA-binding domain-containing protein</fullName>
    </recommendedName>
</protein>
<reference evidence="4" key="1">
    <citation type="journal article" date="2021" name="J. Hered.">
        <title>Genome Assembly of Salicaceae Populus deltoides (Eastern Cottonwood) I-69 Based on Nanopore Sequencing and Hi-C Technologies.</title>
        <authorList>
            <person name="Bai S."/>
            <person name="Wu H."/>
            <person name="Zhang J."/>
            <person name="Pan Z."/>
            <person name="Zhao W."/>
            <person name="Li Z."/>
            <person name="Tong C."/>
        </authorList>
    </citation>
    <scope>NUCLEOTIDE SEQUENCE</scope>
    <source>
        <tissue evidence="4">Leaf</tissue>
    </source>
</reference>
<proteinExistence type="predicted"/>